<dbReference type="Proteomes" id="UP000006830">
    <property type="component" value="Chromosome"/>
</dbReference>
<sequence>MQKTTLSKQFAEAYNISKINIFDIEDPLDLARLNEPMLA</sequence>
<dbReference type="HOGENOM" id="CLU_3316118_0_0_5"/>
<gene>
    <name evidence="1" type="ordered locus">A1C_05980</name>
</gene>
<keyword evidence="2" id="KW-1185">Reference proteome</keyword>
<reference evidence="1" key="1">
    <citation type="submission" date="2007-09" db="EMBL/GenBank/DDBJ databases">
        <title>Complete Genome Sequence of Rickettsia akari.</title>
        <authorList>
            <person name="Madan A."/>
            <person name="Fahey J."/>
            <person name="Helton E."/>
            <person name="Ketteman M."/>
            <person name="Madan A."/>
            <person name="Rodrigues S."/>
            <person name="Sanchez A."/>
            <person name="Whiting M."/>
            <person name="Dasch G."/>
            <person name="Eremeeva M."/>
        </authorList>
    </citation>
    <scope>NUCLEOTIDE SEQUENCE</scope>
    <source>
        <strain evidence="1">Hartford</strain>
    </source>
</reference>
<organism evidence="1 2">
    <name type="scientific">Rickettsia akari (strain Hartford)</name>
    <dbReference type="NCBI Taxonomy" id="293614"/>
    <lineage>
        <taxon>Bacteria</taxon>
        <taxon>Pseudomonadati</taxon>
        <taxon>Pseudomonadota</taxon>
        <taxon>Alphaproteobacteria</taxon>
        <taxon>Rickettsiales</taxon>
        <taxon>Rickettsiaceae</taxon>
        <taxon>Rickettsieae</taxon>
        <taxon>Rickettsia</taxon>
        <taxon>spotted fever group</taxon>
    </lineage>
</organism>
<dbReference type="EMBL" id="CP000847">
    <property type="protein sequence ID" value="ABV75429.1"/>
    <property type="molecule type" value="Genomic_DNA"/>
</dbReference>
<protein>
    <submittedName>
        <fullName evidence="1">Predicted ATPase</fullName>
    </submittedName>
</protein>
<accession>A8GPV4</accession>
<dbReference type="STRING" id="293614.A1C_05980"/>
<evidence type="ECO:0000313" key="2">
    <source>
        <dbReference type="Proteomes" id="UP000006830"/>
    </source>
</evidence>
<dbReference type="KEGG" id="rak:A1C_05980"/>
<proteinExistence type="predicted"/>
<evidence type="ECO:0000313" key="1">
    <source>
        <dbReference type="EMBL" id="ABV75429.1"/>
    </source>
</evidence>
<name>A8GPV4_RICAH</name>
<dbReference type="AlphaFoldDB" id="A8GPV4"/>